<feature type="domain" description="Glycosyl transferase family 1" evidence="3">
    <location>
        <begin position="205"/>
        <end position="365"/>
    </location>
</feature>
<evidence type="ECO:0000256" key="2">
    <source>
        <dbReference type="ARBA" id="ARBA00022679"/>
    </source>
</evidence>
<reference evidence="5 6" key="1">
    <citation type="submission" date="2017-05" db="EMBL/GenBank/DDBJ databases">
        <authorList>
            <person name="Song R."/>
            <person name="Chenine A.L."/>
            <person name="Ruprecht R.M."/>
        </authorList>
    </citation>
    <scope>NUCLEOTIDE SEQUENCE [LARGE SCALE GENOMIC DNA]</scope>
    <source>
        <strain evidence="5 6">PSBB019</strain>
    </source>
</reference>
<evidence type="ECO:0000313" key="5">
    <source>
        <dbReference type="EMBL" id="ARU50649.1"/>
    </source>
</evidence>
<protein>
    <submittedName>
        <fullName evidence="5">Uncharacterized protein</fullName>
    </submittedName>
</protein>
<dbReference type="Gene3D" id="3.40.50.2000">
    <property type="entry name" value="Glycogen Phosphorylase B"/>
    <property type="match status" value="2"/>
</dbReference>
<dbReference type="PANTHER" id="PTHR12526">
    <property type="entry name" value="GLYCOSYLTRANSFERASE"/>
    <property type="match status" value="1"/>
</dbReference>
<dbReference type="AlphaFoldDB" id="A0A1Y0HR99"/>
<proteinExistence type="predicted"/>
<keyword evidence="1" id="KW-0328">Glycosyltransferase</keyword>
<gene>
    <name evidence="5" type="ORF">CBR64_03190</name>
</gene>
<sequence length="401" mass="42066">MVTAPGGPPLRVLVLDHTAELGGAELALVRTCAALGPGVDVRALLFADGPLRARLEELGVRVDVVPLAPAVATADRGRAGRLSAATLTGALRTVPFLWRLARRVRALRPDVVHTTSLKADLLGVVPATLARRPLVWHVHDRIAPDYLPGPLVRVVRGLARRVPAAVVANSRATAATLPVTTAVAYPGFAPEQAEGTEAALVGRAAEPDPLVVMVGRVSPTKGQLEVVRALRAVVDAVPTARLRVVGEPAFGAEGYAAQVRAEVTRLGLDDHVEHVGFVADPRAELDRAAVCVHASPVPEPFGQVVVEAMVRGVPVVATRAGGVEEILDDPEEGPPTLGLLVPPGDVDALAAALLDVLRDPAAARERALRARTSALRRFPVERTARVLTDVWTSVSGPARRA</sequence>
<dbReference type="GO" id="GO:0016757">
    <property type="term" value="F:glycosyltransferase activity"/>
    <property type="evidence" value="ECO:0007669"/>
    <property type="project" value="UniProtKB-KW"/>
</dbReference>
<evidence type="ECO:0000259" key="4">
    <source>
        <dbReference type="Pfam" id="PF13439"/>
    </source>
</evidence>
<dbReference type="SUPFAM" id="SSF53756">
    <property type="entry name" value="UDP-Glycosyltransferase/glycogen phosphorylase"/>
    <property type="match status" value="1"/>
</dbReference>
<name>A0A1Y0HR99_CELCE</name>
<dbReference type="InterPro" id="IPR028098">
    <property type="entry name" value="Glyco_trans_4-like_N"/>
</dbReference>
<accession>A0A1Y0HR99</accession>
<evidence type="ECO:0000256" key="1">
    <source>
        <dbReference type="ARBA" id="ARBA00022676"/>
    </source>
</evidence>
<dbReference type="Proteomes" id="UP000196228">
    <property type="component" value="Chromosome"/>
</dbReference>
<keyword evidence="2" id="KW-0808">Transferase</keyword>
<dbReference type="EMBL" id="CP021383">
    <property type="protein sequence ID" value="ARU50649.1"/>
    <property type="molecule type" value="Genomic_DNA"/>
</dbReference>
<evidence type="ECO:0000313" key="6">
    <source>
        <dbReference type="Proteomes" id="UP000196228"/>
    </source>
</evidence>
<dbReference type="Pfam" id="PF13439">
    <property type="entry name" value="Glyco_transf_4"/>
    <property type="match status" value="1"/>
</dbReference>
<organism evidence="5 6">
    <name type="scientific">Cellulosimicrobium cellulans</name>
    <name type="common">Arthrobacter luteus</name>
    <dbReference type="NCBI Taxonomy" id="1710"/>
    <lineage>
        <taxon>Bacteria</taxon>
        <taxon>Bacillati</taxon>
        <taxon>Actinomycetota</taxon>
        <taxon>Actinomycetes</taxon>
        <taxon>Micrococcales</taxon>
        <taxon>Promicromonosporaceae</taxon>
        <taxon>Cellulosimicrobium</taxon>
    </lineage>
</organism>
<dbReference type="InterPro" id="IPR001296">
    <property type="entry name" value="Glyco_trans_1"/>
</dbReference>
<dbReference type="OrthoDB" id="9814612at2"/>
<dbReference type="PANTHER" id="PTHR12526:SF636">
    <property type="entry name" value="BLL3647 PROTEIN"/>
    <property type="match status" value="1"/>
</dbReference>
<dbReference type="KEGG" id="cceu:CBR64_03190"/>
<evidence type="ECO:0000259" key="3">
    <source>
        <dbReference type="Pfam" id="PF00534"/>
    </source>
</evidence>
<feature type="domain" description="Glycosyltransferase subfamily 4-like N-terminal" evidence="4">
    <location>
        <begin position="53"/>
        <end position="177"/>
    </location>
</feature>
<dbReference type="Pfam" id="PF00534">
    <property type="entry name" value="Glycos_transf_1"/>
    <property type="match status" value="1"/>
</dbReference>